<dbReference type="SUPFAM" id="SSF52047">
    <property type="entry name" value="RNI-like"/>
    <property type="match status" value="1"/>
</dbReference>
<dbReference type="InterPro" id="IPR032675">
    <property type="entry name" value="LRR_dom_sf"/>
</dbReference>
<sequence length="468" mass="52923">MANVDLRARLADVSASIAELERRDGDTVFSSRLKALEDVRWSIQRQLECIVYPVLSLPPEIVSNICLHCLPPVVPIDRRKATKTTLAPLLLLQICRTWREIALSTPHLWDSLHLRLATLRPETQKGIADWFSRAGSCPLTFSLCLRELWGTFAGGISGILYPLAPRLQSLYLEVSWRQFGELSDIGPFPTLEHLALLLPQRNYRPNWNVPLKLFSAAPRLRHIAFIGFARPSMFVLPRSEVSKMTCNLLTTKQCLDLLEAHPSLEELSASVCDDNSHPELITHSHLETLRLFSSSSYSSLRVLRLPALQNLRVSLDLRSDDGDYFPAFLASTSLRRFHTDNRITSLSAEWFATAMPGLVDIDLYDPEPLFLRDFFARLDRAKDSGFLPHLRTIVLRECFFELDASVLGALSSRCTAGDENLAVLDSFQQIWPKKLNTFPWDTAMLTACRELVERGMGIHVGSTGWNWV</sequence>
<evidence type="ECO:0000313" key="1">
    <source>
        <dbReference type="EMBL" id="KAJ7045074.1"/>
    </source>
</evidence>
<evidence type="ECO:0000313" key="2">
    <source>
        <dbReference type="Proteomes" id="UP001218188"/>
    </source>
</evidence>
<dbReference type="EMBL" id="JARJCM010000005">
    <property type="protein sequence ID" value="KAJ7045074.1"/>
    <property type="molecule type" value="Genomic_DNA"/>
</dbReference>
<keyword evidence="2" id="KW-1185">Reference proteome</keyword>
<reference evidence="1" key="1">
    <citation type="submission" date="2023-03" db="EMBL/GenBank/DDBJ databases">
        <title>Massive genome expansion in bonnet fungi (Mycena s.s.) driven by repeated elements and novel gene families across ecological guilds.</title>
        <authorList>
            <consortium name="Lawrence Berkeley National Laboratory"/>
            <person name="Harder C.B."/>
            <person name="Miyauchi S."/>
            <person name="Viragh M."/>
            <person name="Kuo A."/>
            <person name="Thoen E."/>
            <person name="Andreopoulos B."/>
            <person name="Lu D."/>
            <person name="Skrede I."/>
            <person name="Drula E."/>
            <person name="Henrissat B."/>
            <person name="Morin E."/>
            <person name="Kohler A."/>
            <person name="Barry K."/>
            <person name="LaButti K."/>
            <person name="Morin E."/>
            <person name="Salamov A."/>
            <person name="Lipzen A."/>
            <person name="Mereny Z."/>
            <person name="Hegedus B."/>
            <person name="Baldrian P."/>
            <person name="Stursova M."/>
            <person name="Weitz H."/>
            <person name="Taylor A."/>
            <person name="Grigoriev I.V."/>
            <person name="Nagy L.G."/>
            <person name="Martin F."/>
            <person name="Kauserud H."/>
        </authorList>
    </citation>
    <scope>NUCLEOTIDE SEQUENCE</scope>
    <source>
        <strain evidence="1">CBHHK200</strain>
    </source>
</reference>
<organism evidence="1 2">
    <name type="scientific">Mycena alexandri</name>
    <dbReference type="NCBI Taxonomy" id="1745969"/>
    <lineage>
        <taxon>Eukaryota</taxon>
        <taxon>Fungi</taxon>
        <taxon>Dikarya</taxon>
        <taxon>Basidiomycota</taxon>
        <taxon>Agaricomycotina</taxon>
        <taxon>Agaricomycetes</taxon>
        <taxon>Agaricomycetidae</taxon>
        <taxon>Agaricales</taxon>
        <taxon>Marasmiineae</taxon>
        <taxon>Mycenaceae</taxon>
        <taxon>Mycena</taxon>
    </lineage>
</organism>
<dbReference type="Proteomes" id="UP001218188">
    <property type="component" value="Unassembled WGS sequence"/>
</dbReference>
<evidence type="ECO:0008006" key="3">
    <source>
        <dbReference type="Google" id="ProtNLM"/>
    </source>
</evidence>
<dbReference type="AlphaFoldDB" id="A0AAD6TF49"/>
<gene>
    <name evidence="1" type="ORF">C8F04DRAFT_1067615</name>
</gene>
<dbReference type="Gene3D" id="3.80.10.10">
    <property type="entry name" value="Ribonuclease Inhibitor"/>
    <property type="match status" value="1"/>
</dbReference>
<accession>A0AAD6TF49</accession>
<name>A0AAD6TF49_9AGAR</name>
<protein>
    <recommendedName>
        <fullName evidence="3">F-box domain-containing protein</fullName>
    </recommendedName>
</protein>
<proteinExistence type="predicted"/>
<comment type="caution">
    <text evidence="1">The sequence shown here is derived from an EMBL/GenBank/DDBJ whole genome shotgun (WGS) entry which is preliminary data.</text>
</comment>